<name>A0A8J6M2W6_9ALTE</name>
<accession>A0A8J6M2W6</accession>
<keyword evidence="3" id="KW-1185">Reference proteome</keyword>
<evidence type="ECO:0000313" key="3">
    <source>
        <dbReference type="Proteomes" id="UP000601768"/>
    </source>
</evidence>
<dbReference type="AlphaFoldDB" id="A0A8J6M2W6"/>
<protein>
    <recommendedName>
        <fullName evidence="4">Curli production assembly/transport component CsgG</fullName>
    </recommendedName>
</protein>
<keyword evidence="1" id="KW-0732">Signal</keyword>
<evidence type="ECO:0008006" key="4">
    <source>
        <dbReference type="Google" id="ProtNLM"/>
    </source>
</evidence>
<sequence>MKLQQYQLAMGGLFSALLLAGCQSTKIEDAPSIIANDQYLINIPDADIRPTKEQIASQSTKKVVVLPVQFKSDSASDKSAVREMSAMIEAGLNAAGATTVDRSLAGKLADEIMAYEATGRFGGSGVDVADYAILPKVNNVVVTSSFTPQRTYKDDGETKVIPSSCKYSGEVSGGVTVYKLPNLKSMKAVSINGSFSDTDQSMDRRCTLQPGQSAQLASLATKDGVEDVLHQVQTIFKQQGFVIEYRRRDDTHLVQISLGSNQGIAEGQEIEFFTKIKRTDRLTGKETISVLPYEFKGKVSELVEPNRAWVLVDKQAEKKLKFGDIAEQYFKPLSATDKIWNSFKNAVKY</sequence>
<dbReference type="PROSITE" id="PS51257">
    <property type="entry name" value="PROKAR_LIPOPROTEIN"/>
    <property type="match status" value="1"/>
</dbReference>
<dbReference type="EMBL" id="JACNEP010000008">
    <property type="protein sequence ID" value="MBC3766582.1"/>
    <property type="molecule type" value="Genomic_DNA"/>
</dbReference>
<dbReference type="RefSeq" id="WP_186507110.1">
    <property type="nucleotide sequence ID" value="NZ_JACNEP010000008.1"/>
</dbReference>
<dbReference type="Proteomes" id="UP000601768">
    <property type="component" value="Unassembled WGS sequence"/>
</dbReference>
<organism evidence="2 3">
    <name type="scientific">Neptunicella marina</name>
    <dbReference type="NCBI Taxonomy" id="2125989"/>
    <lineage>
        <taxon>Bacteria</taxon>
        <taxon>Pseudomonadati</taxon>
        <taxon>Pseudomonadota</taxon>
        <taxon>Gammaproteobacteria</taxon>
        <taxon>Alteromonadales</taxon>
        <taxon>Alteromonadaceae</taxon>
        <taxon>Neptunicella</taxon>
    </lineage>
</organism>
<gene>
    <name evidence="2" type="ORF">H8B19_11900</name>
</gene>
<feature type="chain" id="PRO_5035219353" description="Curli production assembly/transport component CsgG" evidence="1">
    <location>
        <begin position="21"/>
        <end position="349"/>
    </location>
</feature>
<evidence type="ECO:0000256" key="1">
    <source>
        <dbReference type="SAM" id="SignalP"/>
    </source>
</evidence>
<reference evidence="2" key="2">
    <citation type="submission" date="2020-08" db="EMBL/GenBank/DDBJ databases">
        <authorList>
            <person name="Lai Q."/>
        </authorList>
    </citation>
    <scope>NUCLEOTIDE SEQUENCE</scope>
    <source>
        <strain evidence="2">S27-2</strain>
    </source>
</reference>
<comment type="caution">
    <text evidence="2">The sequence shown here is derived from an EMBL/GenBank/DDBJ whole genome shotgun (WGS) entry which is preliminary data.</text>
</comment>
<proteinExistence type="predicted"/>
<reference evidence="2" key="1">
    <citation type="journal article" date="2018" name="Int. J. Syst. Evol. Microbiol.">
        <title>Neptunicella marina gen. nov., sp. nov., isolated from surface seawater.</title>
        <authorList>
            <person name="Liu X."/>
            <person name="Lai Q."/>
            <person name="Du Y."/>
            <person name="Zhang X."/>
            <person name="Liu Z."/>
            <person name="Sun F."/>
            <person name="Shao Z."/>
        </authorList>
    </citation>
    <scope>NUCLEOTIDE SEQUENCE</scope>
    <source>
        <strain evidence="2">S27-2</strain>
    </source>
</reference>
<feature type="signal peptide" evidence="1">
    <location>
        <begin position="1"/>
        <end position="20"/>
    </location>
</feature>
<evidence type="ECO:0000313" key="2">
    <source>
        <dbReference type="EMBL" id="MBC3766582.1"/>
    </source>
</evidence>